<sequence length="191" mass="21685">MKLEQKVVEYHLELDEGGDTDTISREGVELYPGICTLIEVVFPPGPAGLVGVRALQGLHQLIPESNKLWLTGDDIIYPHGSPVDLITGSKTLRVEGYNEDETYPHTIIFRFTVAIPFDDPLLAINEVLRDRLPVEPSPYLVSIPDILIEIVNTKLVVENYVVPILRKIYEQDKDRYRTEIHNKTLEELARL</sequence>
<evidence type="ECO:0000313" key="1">
    <source>
        <dbReference type="EMBL" id="GAI35970.1"/>
    </source>
</evidence>
<gene>
    <name evidence="1" type="ORF">S06H3_45816</name>
</gene>
<dbReference type="EMBL" id="BARV01028646">
    <property type="protein sequence ID" value="GAI35970.1"/>
    <property type="molecule type" value="Genomic_DNA"/>
</dbReference>
<accession>X1PAF6</accession>
<reference evidence="1" key="1">
    <citation type="journal article" date="2014" name="Front. Microbiol.">
        <title>High frequency of phylogenetically diverse reductive dehalogenase-homologous genes in deep subseafloor sedimentary metagenomes.</title>
        <authorList>
            <person name="Kawai M."/>
            <person name="Futagami T."/>
            <person name="Toyoda A."/>
            <person name="Takaki Y."/>
            <person name="Nishi S."/>
            <person name="Hori S."/>
            <person name="Arai W."/>
            <person name="Tsubouchi T."/>
            <person name="Morono Y."/>
            <person name="Uchiyama I."/>
            <person name="Ito T."/>
            <person name="Fujiyama A."/>
            <person name="Inagaki F."/>
            <person name="Takami H."/>
        </authorList>
    </citation>
    <scope>NUCLEOTIDE SEQUENCE</scope>
    <source>
        <strain evidence="1">Expedition CK06-06</strain>
    </source>
</reference>
<organism evidence="1">
    <name type="scientific">marine sediment metagenome</name>
    <dbReference type="NCBI Taxonomy" id="412755"/>
    <lineage>
        <taxon>unclassified sequences</taxon>
        <taxon>metagenomes</taxon>
        <taxon>ecological metagenomes</taxon>
    </lineage>
</organism>
<protein>
    <submittedName>
        <fullName evidence="1">Uncharacterized protein</fullName>
    </submittedName>
</protein>
<proteinExistence type="predicted"/>
<comment type="caution">
    <text evidence="1">The sequence shown here is derived from an EMBL/GenBank/DDBJ whole genome shotgun (WGS) entry which is preliminary data.</text>
</comment>
<name>X1PAF6_9ZZZZ</name>
<dbReference type="AlphaFoldDB" id="X1PAF6"/>